<evidence type="ECO:0000256" key="4">
    <source>
        <dbReference type="PROSITE-ProRule" id="PRU00325"/>
    </source>
</evidence>
<gene>
    <name evidence="7" type="ORF">ISN44_As04g006870</name>
</gene>
<evidence type="ECO:0000256" key="2">
    <source>
        <dbReference type="ARBA" id="ARBA00022771"/>
    </source>
</evidence>
<dbReference type="InterPro" id="IPR017956">
    <property type="entry name" value="AT_hook_DNA-bd_motif"/>
</dbReference>
<dbReference type="PANTHER" id="PTHR31973:SF189">
    <property type="entry name" value="TRANSPOSASE, MUDR, PLANT, MULE TRANSPOSASE DOMAIN PROTEIN-RELATED"/>
    <property type="match status" value="1"/>
</dbReference>
<dbReference type="InterPro" id="IPR058594">
    <property type="entry name" value="PB1-like_dom_pln"/>
</dbReference>
<keyword evidence="2 4" id="KW-0863">Zinc-finger</keyword>
<evidence type="ECO:0000256" key="1">
    <source>
        <dbReference type="ARBA" id="ARBA00022723"/>
    </source>
</evidence>
<keyword evidence="3" id="KW-0862">Zinc</keyword>
<feature type="compositionally biased region" description="Polar residues" evidence="5">
    <location>
        <begin position="302"/>
        <end position="318"/>
    </location>
</feature>
<feature type="region of interest" description="Disordered" evidence="5">
    <location>
        <begin position="217"/>
        <end position="365"/>
    </location>
</feature>
<evidence type="ECO:0000256" key="5">
    <source>
        <dbReference type="SAM" id="MobiDB-lite"/>
    </source>
</evidence>
<evidence type="ECO:0000259" key="6">
    <source>
        <dbReference type="PROSITE" id="PS50966"/>
    </source>
</evidence>
<dbReference type="Pfam" id="PF04434">
    <property type="entry name" value="SWIM"/>
    <property type="match status" value="1"/>
</dbReference>
<dbReference type="EMBL" id="JAEFBJ010000004">
    <property type="protein sequence ID" value="KAG7619723.1"/>
    <property type="molecule type" value="Genomic_DNA"/>
</dbReference>
<feature type="compositionally biased region" description="Basic residues" evidence="5">
    <location>
        <begin position="332"/>
        <end position="349"/>
    </location>
</feature>
<dbReference type="PROSITE" id="PS50966">
    <property type="entry name" value="ZF_SWIM"/>
    <property type="match status" value="1"/>
</dbReference>
<feature type="compositionally biased region" description="Basic residues" evidence="5">
    <location>
        <begin position="217"/>
        <end position="228"/>
    </location>
</feature>
<evidence type="ECO:0000256" key="3">
    <source>
        <dbReference type="ARBA" id="ARBA00022833"/>
    </source>
</evidence>
<dbReference type="SMART" id="SM00575">
    <property type="entry name" value="ZnF_PMZ"/>
    <property type="match status" value="1"/>
</dbReference>
<evidence type="ECO:0000313" key="8">
    <source>
        <dbReference type="Proteomes" id="UP000694251"/>
    </source>
</evidence>
<keyword evidence="1" id="KW-0479">Metal-binding</keyword>
<reference evidence="7 8" key="1">
    <citation type="submission" date="2020-12" db="EMBL/GenBank/DDBJ databases">
        <title>Concerted genomic and epigenomic changes stabilize Arabidopsis allopolyploids.</title>
        <authorList>
            <person name="Chen Z."/>
        </authorList>
    </citation>
    <scope>NUCLEOTIDE SEQUENCE [LARGE SCALE GENOMIC DNA]</scope>
    <source>
        <strain evidence="7">As9502</strain>
        <tissue evidence="7">Leaf</tissue>
    </source>
</reference>
<dbReference type="PANTHER" id="PTHR31973">
    <property type="entry name" value="POLYPROTEIN, PUTATIVE-RELATED"/>
    <property type="match status" value="1"/>
</dbReference>
<accession>A0A8T2ECK8</accession>
<feature type="domain" description="SWIM-type" evidence="6">
    <location>
        <begin position="139"/>
        <end position="171"/>
    </location>
</feature>
<evidence type="ECO:0000313" key="7">
    <source>
        <dbReference type="EMBL" id="KAG7619723.1"/>
    </source>
</evidence>
<keyword evidence="8" id="KW-1185">Reference proteome</keyword>
<protein>
    <submittedName>
        <fullName evidence="7">Zinc finger SWIM-type</fullName>
    </submittedName>
</protein>
<sequence length="379" mass="43667">MSDVMNVRMHYGGFGSVNEHVFDYKGGLVKEDMIMDPDYVTWSIFDEFCEQVGISGLVEKIWYKLRHEETGSARVIYDDKDSQIRQMCLEGLTTGEIDIYIHQVGVGEHEEDDDEDHVDAQGPKSSENLYEVEDRKAKYEVNLSHRHCGCNQWDITGIPCPHAITVITEHNRDPDDFVDKHFLTSWWQDTYSDNIKPVRGERMWKRQGKELIHVPERRKKRGRPKKYARIKEAQESSTNPNKVTRHGRTMTCSNCKRTGHNKGTCTQPAAQSYPPRKRGRPRKNQNDDPWSIHNAPRRYRAAQSQSTPNVQESQSTPTDPQPSTAPPTISRGRGRGRPRGSRGKGRGRGRGRESDKPKPLVYFMSPYTNNVFDVWRPNQ</sequence>
<dbReference type="GO" id="GO:0003677">
    <property type="term" value="F:DNA binding"/>
    <property type="evidence" value="ECO:0007669"/>
    <property type="project" value="InterPro"/>
</dbReference>
<dbReference type="AlphaFoldDB" id="A0A8T2ECK8"/>
<dbReference type="Proteomes" id="UP000694251">
    <property type="component" value="Chromosome 4"/>
</dbReference>
<comment type="caution">
    <text evidence="7">The sequence shown here is derived from an EMBL/GenBank/DDBJ whole genome shotgun (WGS) entry which is preliminary data.</text>
</comment>
<feature type="region of interest" description="Disordered" evidence="5">
    <location>
        <begin position="108"/>
        <end position="129"/>
    </location>
</feature>
<name>A0A8T2ECK8_ARASU</name>
<proteinExistence type="predicted"/>
<dbReference type="InterPro" id="IPR006564">
    <property type="entry name" value="Znf_PMZ"/>
</dbReference>
<dbReference type="OrthoDB" id="1112841at2759"/>
<dbReference type="Pfam" id="PF26130">
    <property type="entry name" value="PB1-like"/>
    <property type="match status" value="1"/>
</dbReference>
<dbReference type="SMART" id="SM00384">
    <property type="entry name" value="AT_hook"/>
    <property type="match status" value="3"/>
</dbReference>
<dbReference type="InterPro" id="IPR007527">
    <property type="entry name" value="Znf_SWIM"/>
</dbReference>
<feature type="compositionally biased region" description="Polar residues" evidence="5">
    <location>
        <begin position="250"/>
        <end position="270"/>
    </location>
</feature>
<organism evidence="7 8">
    <name type="scientific">Arabidopsis suecica</name>
    <name type="common">Swedish thale-cress</name>
    <name type="synonym">Cardaminopsis suecica</name>
    <dbReference type="NCBI Taxonomy" id="45249"/>
    <lineage>
        <taxon>Eukaryota</taxon>
        <taxon>Viridiplantae</taxon>
        <taxon>Streptophyta</taxon>
        <taxon>Embryophyta</taxon>
        <taxon>Tracheophyta</taxon>
        <taxon>Spermatophyta</taxon>
        <taxon>Magnoliopsida</taxon>
        <taxon>eudicotyledons</taxon>
        <taxon>Gunneridae</taxon>
        <taxon>Pentapetalae</taxon>
        <taxon>rosids</taxon>
        <taxon>malvids</taxon>
        <taxon>Brassicales</taxon>
        <taxon>Brassicaceae</taxon>
        <taxon>Camelineae</taxon>
        <taxon>Arabidopsis</taxon>
    </lineage>
</organism>
<dbReference type="GO" id="GO:0008270">
    <property type="term" value="F:zinc ion binding"/>
    <property type="evidence" value="ECO:0007669"/>
    <property type="project" value="UniProtKB-KW"/>
</dbReference>